<feature type="transmembrane region" description="Helical" evidence="1">
    <location>
        <begin position="59"/>
        <end position="87"/>
    </location>
</feature>
<dbReference type="InterPro" id="IPR046714">
    <property type="entry name" value="DUF6787"/>
</dbReference>
<feature type="domain" description="DUF6787" evidence="2">
    <location>
        <begin position="24"/>
        <end position="98"/>
    </location>
</feature>
<keyword evidence="1" id="KW-1133">Transmembrane helix</keyword>
<protein>
    <recommendedName>
        <fullName evidence="2">DUF6787 domain-containing protein</fullName>
    </recommendedName>
</protein>
<accession>A0ABS1KV95</accession>
<evidence type="ECO:0000313" key="4">
    <source>
        <dbReference type="Proteomes" id="UP000613030"/>
    </source>
</evidence>
<gene>
    <name evidence="3" type="ORF">JI741_19030</name>
</gene>
<keyword evidence="1" id="KW-0812">Transmembrane</keyword>
<organism evidence="3 4">
    <name type="scientific">Chryseolinea lacunae</name>
    <dbReference type="NCBI Taxonomy" id="2801331"/>
    <lineage>
        <taxon>Bacteria</taxon>
        <taxon>Pseudomonadati</taxon>
        <taxon>Bacteroidota</taxon>
        <taxon>Cytophagia</taxon>
        <taxon>Cytophagales</taxon>
        <taxon>Fulvivirgaceae</taxon>
        <taxon>Chryseolinea</taxon>
    </lineage>
</organism>
<name>A0ABS1KV95_9BACT</name>
<dbReference type="Proteomes" id="UP000613030">
    <property type="component" value="Unassembled WGS sequence"/>
</dbReference>
<dbReference type="EMBL" id="JAERRB010000006">
    <property type="protein sequence ID" value="MBL0743334.1"/>
    <property type="molecule type" value="Genomic_DNA"/>
</dbReference>
<keyword evidence="1" id="KW-0472">Membrane</keyword>
<evidence type="ECO:0000259" key="2">
    <source>
        <dbReference type="Pfam" id="PF20584"/>
    </source>
</evidence>
<evidence type="ECO:0000256" key="1">
    <source>
        <dbReference type="SAM" id="Phobius"/>
    </source>
</evidence>
<reference evidence="3 4" key="1">
    <citation type="submission" date="2021-01" db="EMBL/GenBank/DDBJ databases">
        <title>Chryseolinea sp. Jin1 Genome sequencing and assembly.</title>
        <authorList>
            <person name="Kim I."/>
        </authorList>
    </citation>
    <scope>NUCLEOTIDE SEQUENCE [LARGE SCALE GENOMIC DNA]</scope>
    <source>
        <strain evidence="3 4">Jin1</strain>
    </source>
</reference>
<feature type="transmembrane region" description="Helical" evidence="1">
    <location>
        <begin position="20"/>
        <end position="39"/>
    </location>
</feature>
<sequence length="103" mass="12104">MEQTSWIERLKQKWKLGSAFQVVMVLVVFACTGFTVLFIKKPILHFLAGDSGDSTLATILYYIFILPLYNVILLAYGFLFGQFTFFWEFEKRFFNRILGRSKK</sequence>
<evidence type="ECO:0000313" key="3">
    <source>
        <dbReference type="EMBL" id="MBL0743334.1"/>
    </source>
</evidence>
<comment type="caution">
    <text evidence="3">The sequence shown here is derived from an EMBL/GenBank/DDBJ whole genome shotgun (WGS) entry which is preliminary data.</text>
</comment>
<proteinExistence type="predicted"/>
<dbReference type="RefSeq" id="WP_202012585.1">
    <property type="nucleotide sequence ID" value="NZ_JAERRB010000006.1"/>
</dbReference>
<dbReference type="Pfam" id="PF20584">
    <property type="entry name" value="DUF6787"/>
    <property type="match status" value="1"/>
</dbReference>
<keyword evidence="4" id="KW-1185">Reference proteome</keyword>